<gene>
    <name evidence="1" type="ORF">H312_02037</name>
</gene>
<proteinExistence type="predicted"/>
<dbReference type="VEuPathDB" id="MicrosporidiaDB:H312_02037"/>
<dbReference type="EMBL" id="KK365174">
    <property type="protein sequence ID" value="KCZ80551.1"/>
    <property type="molecule type" value="Genomic_DNA"/>
</dbReference>
<reference evidence="2" key="1">
    <citation type="submission" date="2013-02" db="EMBL/GenBank/DDBJ databases">
        <authorList>
            <consortium name="The Broad Institute Genome Sequencing Platform"/>
            <person name="Cuomo C."/>
            <person name="Becnel J."/>
            <person name="Sanscrainte N."/>
            <person name="Walker B."/>
            <person name="Young S.K."/>
            <person name="Zeng Q."/>
            <person name="Gargeya S."/>
            <person name="Fitzgerald M."/>
            <person name="Haas B."/>
            <person name="Abouelleil A."/>
            <person name="Alvarado L."/>
            <person name="Arachchi H.M."/>
            <person name="Berlin A.M."/>
            <person name="Chapman S.B."/>
            <person name="Dewar J."/>
            <person name="Goldberg J."/>
            <person name="Griggs A."/>
            <person name="Gujja S."/>
            <person name="Hansen M."/>
            <person name="Howarth C."/>
            <person name="Imamovic A."/>
            <person name="Larimer J."/>
            <person name="McCowan C."/>
            <person name="Murphy C."/>
            <person name="Neiman D."/>
            <person name="Pearson M."/>
            <person name="Priest M."/>
            <person name="Roberts A."/>
            <person name="Saif S."/>
            <person name="Shea T."/>
            <person name="Sisk P."/>
            <person name="Sykes S."/>
            <person name="Wortman J."/>
            <person name="Nusbaum C."/>
            <person name="Birren B."/>
        </authorList>
    </citation>
    <scope>NUCLEOTIDE SEQUENCE [LARGE SCALE GENOMIC DNA]</scope>
    <source>
        <strain evidence="2">PRA339</strain>
    </source>
</reference>
<sequence>MIPLQKIGEKKEHVSREIKSIVVNENLKHLETILLDEHLKEEYFKEKGIRANVNEHLIGILDGIESGHCINPNEIKKNLKGQKISEKENIFFNN</sequence>
<accession>A0A059F0S8</accession>
<keyword evidence="2" id="KW-1185">Reference proteome</keyword>
<dbReference type="OrthoDB" id="10362178at2759"/>
<protein>
    <submittedName>
        <fullName evidence="1">Uncharacterized protein</fullName>
    </submittedName>
</protein>
<dbReference type="AlphaFoldDB" id="A0A059F0S8"/>
<organism evidence="1 2">
    <name type="scientific">Anncaliia algerae PRA339</name>
    <dbReference type="NCBI Taxonomy" id="1288291"/>
    <lineage>
        <taxon>Eukaryota</taxon>
        <taxon>Fungi</taxon>
        <taxon>Fungi incertae sedis</taxon>
        <taxon>Microsporidia</taxon>
        <taxon>Tubulinosematoidea</taxon>
        <taxon>Tubulinosematidae</taxon>
        <taxon>Anncaliia</taxon>
    </lineage>
</organism>
<evidence type="ECO:0000313" key="1">
    <source>
        <dbReference type="EMBL" id="KCZ80551.1"/>
    </source>
</evidence>
<reference evidence="1 2" key="2">
    <citation type="submission" date="2014-03" db="EMBL/GenBank/DDBJ databases">
        <title>The Genome Sequence of Anncaliia algerae insect isolate PRA339.</title>
        <authorList>
            <consortium name="The Broad Institute Genome Sequencing Platform"/>
            <consortium name="The Broad Institute Genome Sequencing Center for Infectious Disease"/>
            <person name="Cuomo C."/>
            <person name="Becnel J."/>
            <person name="Sanscrainte N."/>
            <person name="Walker B."/>
            <person name="Young S.K."/>
            <person name="Zeng Q."/>
            <person name="Gargeya S."/>
            <person name="Fitzgerald M."/>
            <person name="Haas B."/>
            <person name="Abouelleil A."/>
            <person name="Alvarado L."/>
            <person name="Arachchi H.M."/>
            <person name="Berlin A.M."/>
            <person name="Chapman S.B."/>
            <person name="Dewar J."/>
            <person name="Goldberg J."/>
            <person name="Griggs A."/>
            <person name="Gujja S."/>
            <person name="Hansen M."/>
            <person name="Howarth C."/>
            <person name="Imamovic A."/>
            <person name="Larimer J."/>
            <person name="McCowan C."/>
            <person name="Murphy C."/>
            <person name="Neiman D."/>
            <person name="Pearson M."/>
            <person name="Priest M."/>
            <person name="Roberts A."/>
            <person name="Saif S."/>
            <person name="Shea T."/>
            <person name="Sisk P."/>
            <person name="Sykes S."/>
            <person name="Wortman J."/>
            <person name="Nusbaum C."/>
            <person name="Birren B."/>
        </authorList>
    </citation>
    <scope>NUCLEOTIDE SEQUENCE [LARGE SCALE GENOMIC DNA]</scope>
    <source>
        <strain evidence="1 2">PRA339</strain>
    </source>
</reference>
<name>A0A059F0S8_9MICR</name>
<evidence type="ECO:0000313" key="2">
    <source>
        <dbReference type="Proteomes" id="UP000030655"/>
    </source>
</evidence>
<dbReference type="Proteomes" id="UP000030655">
    <property type="component" value="Unassembled WGS sequence"/>
</dbReference>
<dbReference type="HOGENOM" id="CLU_2256350_0_0_1"/>